<dbReference type="InterPro" id="IPR005829">
    <property type="entry name" value="Sugar_transporter_CS"/>
</dbReference>
<dbReference type="OrthoDB" id="4540492at2759"/>
<evidence type="ECO:0000256" key="8">
    <source>
        <dbReference type="SAM" id="Phobius"/>
    </source>
</evidence>
<dbReference type="PANTHER" id="PTHR23503:SF8">
    <property type="entry name" value="FACILITATED GLUCOSE TRANSPORTER PROTEIN 1"/>
    <property type="match status" value="1"/>
</dbReference>
<keyword evidence="6 8" id="KW-0472">Membrane</keyword>
<dbReference type="SUPFAM" id="SSF103473">
    <property type="entry name" value="MFS general substrate transporter"/>
    <property type="match status" value="1"/>
</dbReference>
<evidence type="ECO:0000256" key="4">
    <source>
        <dbReference type="ARBA" id="ARBA00022692"/>
    </source>
</evidence>
<dbReference type="InterPro" id="IPR020846">
    <property type="entry name" value="MFS_dom"/>
</dbReference>
<dbReference type="InterPro" id="IPR036259">
    <property type="entry name" value="MFS_trans_sf"/>
</dbReference>
<feature type="transmembrane region" description="Helical" evidence="8">
    <location>
        <begin position="297"/>
        <end position="320"/>
    </location>
</feature>
<evidence type="ECO:0000256" key="3">
    <source>
        <dbReference type="ARBA" id="ARBA00022448"/>
    </source>
</evidence>
<evidence type="ECO:0000256" key="6">
    <source>
        <dbReference type="ARBA" id="ARBA00023136"/>
    </source>
</evidence>
<sequence length="447" mass="47813">MALVESLRSQQITGRLIFLLLTATLGPFLFGYHLAELNAPQDVITCKRKSIASSTTSPTLPQCIPMSPLSIGLVSSIYTLGGLFGALSTGTLSATYGRLRPMRAAAIISIIGGLLTAVAPSIAIMSLGRFISGLAAGSATVVVPLYISEIAPPGRKGMLGAMTQIMTCTGIAVTQVLGESPKWLAEHGRAREARGVLQRIRGDSYDIKSETTAWEDGEAAEEEDPEEQGLLTQQTTASSAGKPHLDRNSTENKSILQVLRDPATRPATIAVIAVMTAQQLTGINSIVMYGVTLLASLLASSSALLNIVVSVLNMFVTIACSPLPDRFGRKTMLLVSIAGMGTSSILLGIGIRAPFQYSPQWQRSYSLPPSQQVSDPVQSWALASNWIATFVVAQFFPVVNEALGKGITYFVFAGFGAFFFMWISWYVPETRGKTADEAWGRVGEREE</sequence>
<evidence type="ECO:0000256" key="7">
    <source>
        <dbReference type="SAM" id="MobiDB-lite"/>
    </source>
</evidence>
<evidence type="ECO:0000256" key="1">
    <source>
        <dbReference type="ARBA" id="ARBA00004141"/>
    </source>
</evidence>
<feature type="compositionally biased region" description="Polar residues" evidence="7">
    <location>
        <begin position="230"/>
        <end position="239"/>
    </location>
</feature>
<dbReference type="InterPro" id="IPR003663">
    <property type="entry name" value="Sugar/inositol_transpt"/>
</dbReference>
<dbReference type="GO" id="GO:0015149">
    <property type="term" value="F:hexose transmembrane transporter activity"/>
    <property type="evidence" value="ECO:0007669"/>
    <property type="project" value="TreeGrafter"/>
</dbReference>
<evidence type="ECO:0000313" key="11">
    <source>
        <dbReference type="Proteomes" id="UP000038010"/>
    </source>
</evidence>
<dbReference type="STRING" id="1664694.A0A0N1H4K9"/>
<keyword evidence="5 8" id="KW-1133">Transmembrane helix</keyword>
<dbReference type="EMBL" id="LFJN01000037">
    <property type="protein sequence ID" value="KPI35690.1"/>
    <property type="molecule type" value="Genomic_DNA"/>
</dbReference>
<keyword evidence="4 8" id="KW-0812">Transmembrane</keyword>
<feature type="compositionally biased region" description="Acidic residues" evidence="7">
    <location>
        <begin position="213"/>
        <end position="227"/>
    </location>
</feature>
<feature type="region of interest" description="Disordered" evidence="7">
    <location>
        <begin position="211"/>
        <end position="252"/>
    </location>
</feature>
<feature type="transmembrane region" description="Helical" evidence="8">
    <location>
        <begin position="332"/>
        <end position="357"/>
    </location>
</feature>
<keyword evidence="3" id="KW-0813">Transport</keyword>
<proteinExistence type="inferred from homology"/>
<feature type="transmembrane region" description="Helical" evidence="8">
    <location>
        <begin position="377"/>
        <end position="399"/>
    </location>
</feature>
<evidence type="ECO:0000259" key="9">
    <source>
        <dbReference type="PROSITE" id="PS50850"/>
    </source>
</evidence>
<organism evidence="10 11">
    <name type="scientific">Cyphellophora attinorum</name>
    <dbReference type="NCBI Taxonomy" id="1664694"/>
    <lineage>
        <taxon>Eukaryota</taxon>
        <taxon>Fungi</taxon>
        <taxon>Dikarya</taxon>
        <taxon>Ascomycota</taxon>
        <taxon>Pezizomycotina</taxon>
        <taxon>Eurotiomycetes</taxon>
        <taxon>Chaetothyriomycetidae</taxon>
        <taxon>Chaetothyriales</taxon>
        <taxon>Cyphellophoraceae</taxon>
        <taxon>Cyphellophora</taxon>
    </lineage>
</organism>
<dbReference type="PANTHER" id="PTHR23503">
    <property type="entry name" value="SOLUTE CARRIER FAMILY 2"/>
    <property type="match status" value="1"/>
</dbReference>
<protein>
    <recommendedName>
        <fullName evidence="9">Major facilitator superfamily (MFS) profile domain-containing protein</fullName>
    </recommendedName>
</protein>
<feature type="domain" description="Major facilitator superfamily (MFS) profile" evidence="9">
    <location>
        <begin position="19"/>
        <end position="447"/>
    </location>
</feature>
<dbReference type="VEuPathDB" id="FungiDB:AB675_1291"/>
<dbReference type="PROSITE" id="PS50850">
    <property type="entry name" value="MFS"/>
    <property type="match status" value="1"/>
</dbReference>
<dbReference type="Proteomes" id="UP000038010">
    <property type="component" value="Unassembled WGS sequence"/>
</dbReference>
<gene>
    <name evidence="10" type="ORF">AB675_1291</name>
</gene>
<feature type="transmembrane region" description="Helical" evidence="8">
    <location>
        <begin position="12"/>
        <end position="32"/>
    </location>
</feature>
<dbReference type="InterPro" id="IPR005828">
    <property type="entry name" value="MFS_sugar_transport-like"/>
</dbReference>
<reference evidence="10 11" key="1">
    <citation type="submission" date="2015-06" db="EMBL/GenBank/DDBJ databases">
        <title>Draft genome of the ant-associated black yeast Phialophora attae CBS 131958.</title>
        <authorList>
            <person name="Moreno L.F."/>
            <person name="Stielow B.J."/>
            <person name="de Hoog S."/>
            <person name="Vicente V.A."/>
            <person name="Weiss V.A."/>
            <person name="de Vries M."/>
            <person name="Cruz L.M."/>
            <person name="Souza E.M."/>
        </authorList>
    </citation>
    <scope>NUCLEOTIDE SEQUENCE [LARGE SCALE GENOMIC DNA]</scope>
    <source>
        <strain evidence="10 11">CBS 131958</strain>
    </source>
</reference>
<dbReference type="Gene3D" id="1.20.1250.20">
    <property type="entry name" value="MFS general substrate transporter like domains"/>
    <property type="match status" value="2"/>
</dbReference>
<evidence type="ECO:0000313" key="10">
    <source>
        <dbReference type="EMBL" id="KPI35690.1"/>
    </source>
</evidence>
<feature type="transmembrane region" description="Helical" evidence="8">
    <location>
        <begin position="104"/>
        <end position="124"/>
    </location>
</feature>
<dbReference type="PRINTS" id="PR00171">
    <property type="entry name" value="SUGRTRNSPORT"/>
</dbReference>
<comment type="similarity">
    <text evidence="2">Belongs to the major facilitator superfamily. Sugar transporter (TC 2.A.1.1) family.</text>
</comment>
<feature type="transmembrane region" description="Helical" evidence="8">
    <location>
        <begin position="69"/>
        <end position="92"/>
    </location>
</feature>
<comment type="caution">
    <text evidence="10">The sequence shown here is derived from an EMBL/GenBank/DDBJ whole genome shotgun (WGS) entry which is preliminary data.</text>
</comment>
<keyword evidence="11" id="KW-1185">Reference proteome</keyword>
<dbReference type="PROSITE" id="PS00217">
    <property type="entry name" value="SUGAR_TRANSPORT_2"/>
    <property type="match status" value="1"/>
</dbReference>
<dbReference type="RefSeq" id="XP_017995653.1">
    <property type="nucleotide sequence ID" value="XM_018141170.1"/>
</dbReference>
<dbReference type="GeneID" id="28733050"/>
<evidence type="ECO:0000256" key="2">
    <source>
        <dbReference type="ARBA" id="ARBA00010992"/>
    </source>
</evidence>
<comment type="subcellular location">
    <subcellularLocation>
        <location evidence="1">Membrane</location>
        <topology evidence="1">Multi-pass membrane protein</topology>
    </subcellularLocation>
</comment>
<dbReference type="InterPro" id="IPR045263">
    <property type="entry name" value="GLUT"/>
</dbReference>
<dbReference type="AlphaFoldDB" id="A0A0N1H4K9"/>
<name>A0A0N1H4K9_9EURO</name>
<dbReference type="GO" id="GO:0016020">
    <property type="term" value="C:membrane"/>
    <property type="evidence" value="ECO:0007669"/>
    <property type="project" value="UniProtKB-SubCell"/>
</dbReference>
<accession>A0A0N1H4K9</accession>
<feature type="transmembrane region" description="Helical" evidence="8">
    <location>
        <begin position="406"/>
        <end position="427"/>
    </location>
</feature>
<dbReference type="Pfam" id="PF00083">
    <property type="entry name" value="Sugar_tr"/>
    <property type="match status" value="2"/>
</dbReference>
<evidence type="ECO:0000256" key="5">
    <source>
        <dbReference type="ARBA" id="ARBA00022989"/>
    </source>
</evidence>